<reference evidence="1" key="2">
    <citation type="submission" date="2020-11" db="EMBL/GenBank/DDBJ databases">
        <authorList>
            <person name="McCartney M.A."/>
            <person name="Auch B."/>
            <person name="Kono T."/>
            <person name="Mallez S."/>
            <person name="Becker A."/>
            <person name="Gohl D.M."/>
            <person name="Silverstein K.A.T."/>
            <person name="Koren S."/>
            <person name="Bechman K.B."/>
            <person name="Herman A."/>
            <person name="Abrahante J.E."/>
            <person name="Garbe J."/>
        </authorList>
    </citation>
    <scope>NUCLEOTIDE SEQUENCE</scope>
    <source>
        <strain evidence="1">Duluth1</strain>
        <tissue evidence="1">Whole animal</tissue>
    </source>
</reference>
<reference evidence="1" key="1">
    <citation type="journal article" date="2019" name="bioRxiv">
        <title>The Genome of the Zebra Mussel, Dreissena polymorpha: A Resource for Invasive Species Research.</title>
        <authorList>
            <person name="McCartney M.A."/>
            <person name="Auch B."/>
            <person name="Kono T."/>
            <person name="Mallez S."/>
            <person name="Zhang Y."/>
            <person name="Obille A."/>
            <person name="Becker A."/>
            <person name="Abrahante J.E."/>
            <person name="Garbe J."/>
            <person name="Badalamenti J.P."/>
            <person name="Herman A."/>
            <person name="Mangelson H."/>
            <person name="Liachko I."/>
            <person name="Sullivan S."/>
            <person name="Sone E.D."/>
            <person name="Koren S."/>
            <person name="Silverstein K.A.T."/>
            <person name="Beckman K.B."/>
            <person name="Gohl D.M."/>
        </authorList>
    </citation>
    <scope>NUCLEOTIDE SEQUENCE</scope>
    <source>
        <strain evidence="1">Duluth1</strain>
        <tissue evidence="1">Whole animal</tissue>
    </source>
</reference>
<dbReference type="EMBL" id="JAIWYP010000003">
    <property type="protein sequence ID" value="KAH3849506.1"/>
    <property type="molecule type" value="Genomic_DNA"/>
</dbReference>
<evidence type="ECO:0000313" key="1">
    <source>
        <dbReference type="EMBL" id="KAH3849504.1"/>
    </source>
</evidence>
<comment type="caution">
    <text evidence="1">The sequence shown here is derived from an EMBL/GenBank/DDBJ whole genome shotgun (WGS) entry which is preliminary data.</text>
</comment>
<accession>A0A9D4L1D0</accession>
<gene>
    <name evidence="1" type="ORF">DPMN_091907</name>
    <name evidence="2" type="ORF">DPMN_091909</name>
</gene>
<proteinExistence type="predicted"/>
<dbReference type="Proteomes" id="UP000828390">
    <property type="component" value="Unassembled WGS sequence"/>
</dbReference>
<dbReference type="AlphaFoldDB" id="A0A9D4L1D0"/>
<sequence>MKSCALKPYNEQPSTNFRQDAGVLLSPFIKPVGKEESPVESLIQGMKETSANPSIPEMCRGEKLIREFAKSMLCRSGGDSEKNGERHGQCKN</sequence>
<keyword evidence="3" id="KW-1185">Reference proteome</keyword>
<organism evidence="1 3">
    <name type="scientific">Dreissena polymorpha</name>
    <name type="common">Zebra mussel</name>
    <name type="synonym">Mytilus polymorpha</name>
    <dbReference type="NCBI Taxonomy" id="45954"/>
    <lineage>
        <taxon>Eukaryota</taxon>
        <taxon>Metazoa</taxon>
        <taxon>Spiralia</taxon>
        <taxon>Lophotrochozoa</taxon>
        <taxon>Mollusca</taxon>
        <taxon>Bivalvia</taxon>
        <taxon>Autobranchia</taxon>
        <taxon>Heteroconchia</taxon>
        <taxon>Euheterodonta</taxon>
        <taxon>Imparidentia</taxon>
        <taxon>Neoheterodontei</taxon>
        <taxon>Myida</taxon>
        <taxon>Dreissenoidea</taxon>
        <taxon>Dreissenidae</taxon>
        <taxon>Dreissena</taxon>
    </lineage>
</organism>
<evidence type="ECO:0000313" key="3">
    <source>
        <dbReference type="Proteomes" id="UP000828390"/>
    </source>
</evidence>
<dbReference type="EMBL" id="JAIWYP010000003">
    <property type="protein sequence ID" value="KAH3849504.1"/>
    <property type="molecule type" value="Genomic_DNA"/>
</dbReference>
<protein>
    <submittedName>
        <fullName evidence="1">Uncharacterized protein</fullName>
    </submittedName>
</protein>
<name>A0A9D4L1D0_DREPO</name>
<evidence type="ECO:0000313" key="2">
    <source>
        <dbReference type="EMBL" id="KAH3849506.1"/>
    </source>
</evidence>